<dbReference type="EC" id="3.5.1.18" evidence="5 14"/>
<evidence type="ECO:0000256" key="2">
    <source>
        <dbReference type="ARBA" id="ARBA00001947"/>
    </source>
</evidence>
<evidence type="ECO:0000259" key="15">
    <source>
        <dbReference type="Pfam" id="PF07687"/>
    </source>
</evidence>
<evidence type="ECO:0000256" key="14">
    <source>
        <dbReference type="NCBIfam" id="TIGR01900"/>
    </source>
</evidence>
<dbReference type="GO" id="GO:0019877">
    <property type="term" value="P:diaminopimelate biosynthetic process"/>
    <property type="evidence" value="ECO:0007669"/>
    <property type="project" value="UniProtKB-KW"/>
</dbReference>
<dbReference type="SUPFAM" id="SSF55031">
    <property type="entry name" value="Bacterial exopeptidase dimerisation domain"/>
    <property type="match status" value="1"/>
</dbReference>
<dbReference type="GO" id="GO:0008777">
    <property type="term" value="F:acetylornithine deacetylase activity"/>
    <property type="evidence" value="ECO:0007669"/>
    <property type="project" value="TreeGrafter"/>
</dbReference>
<dbReference type="Gene3D" id="3.30.70.360">
    <property type="match status" value="1"/>
</dbReference>
<keyword evidence="17" id="KW-1185">Reference proteome</keyword>
<evidence type="ECO:0000256" key="5">
    <source>
        <dbReference type="ARBA" id="ARBA00011921"/>
    </source>
</evidence>
<comment type="caution">
    <text evidence="16">The sequence shown here is derived from an EMBL/GenBank/DDBJ whole genome shotgun (WGS) entry which is preliminary data.</text>
</comment>
<keyword evidence="7" id="KW-0479">Metal-binding</keyword>
<protein>
    <recommendedName>
        <fullName evidence="5 14">Succinyl-diaminopimelate desuccinylase</fullName>
        <ecNumber evidence="5 14">3.5.1.18</ecNumber>
    </recommendedName>
</protein>
<evidence type="ECO:0000256" key="10">
    <source>
        <dbReference type="ARBA" id="ARBA00022915"/>
    </source>
</evidence>
<evidence type="ECO:0000256" key="3">
    <source>
        <dbReference type="ARBA" id="ARBA00005130"/>
    </source>
</evidence>
<dbReference type="NCBIfam" id="TIGR01900">
    <property type="entry name" value="dapE-gram_pos"/>
    <property type="match status" value="1"/>
</dbReference>
<dbReference type="InParanoid" id="A0A545AZ72"/>
<dbReference type="SUPFAM" id="SSF53187">
    <property type="entry name" value="Zn-dependent exopeptidases"/>
    <property type="match status" value="1"/>
</dbReference>
<dbReference type="AlphaFoldDB" id="A0A545AZ72"/>
<keyword evidence="12" id="KW-0170">Cobalt</keyword>
<sequence length="353" mass="37195">MTLDLAGDPVALTTTLVDFRSESGTEQPLADEVERALGALNSLTVARDGDTVVARTDLGRSHRIILAGHLDTVPIAGNVPSRRDGDLLYGCGTSDMKSGLAVALHLAATVPDPAFDLTVVAYDNEEVEASKNGLGRVSRNHPEWLAADFAVLLEPTDGTVEGGCQGTLRAQVTTHGKRAHSARSWHGVNAIHGAAEILNRLTAYTAREIDIDGCLYREGLNAVGISGGVAGNVIPDRCDVTVNFRFAPDRTEKDAEEHVREVFEGFEVTVTDSAPGALPGLSSPAAVSFVEALDVPVQAKLGWTDVARFATLGVPAVNFGPGDPNLAHQAGEYVDVRKITDAAAALRRYLTAG</sequence>
<evidence type="ECO:0000256" key="4">
    <source>
        <dbReference type="ARBA" id="ARBA00011738"/>
    </source>
</evidence>
<dbReference type="GO" id="GO:0006526">
    <property type="term" value="P:L-arginine biosynthetic process"/>
    <property type="evidence" value="ECO:0007669"/>
    <property type="project" value="TreeGrafter"/>
</dbReference>
<feature type="domain" description="Peptidase M20 dimerisation" evidence="15">
    <location>
        <begin position="166"/>
        <end position="264"/>
    </location>
</feature>
<comment type="cofactor">
    <cofactor evidence="2">
        <name>Zn(2+)</name>
        <dbReference type="ChEBI" id="CHEBI:29105"/>
    </cofactor>
</comment>
<comment type="pathway">
    <text evidence="3">Amino-acid biosynthesis; L-lysine biosynthesis via DAP pathway; LL-2,6-diaminopimelate from (S)-tetrahydrodipicolinate (succinylase route): step 3/3.</text>
</comment>
<evidence type="ECO:0000313" key="17">
    <source>
        <dbReference type="Proteomes" id="UP000317982"/>
    </source>
</evidence>
<name>A0A545AZ72_9ACTN</name>
<dbReference type="PROSITE" id="PS00759">
    <property type="entry name" value="ARGE_DAPE_CPG2_2"/>
    <property type="match status" value="1"/>
</dbReference>
<dbReference type="Proteomes" id="UP000317982">
    <property type="component" value="Unassembled WGS sequence"/>
</dbReference>
<dbReference type="InterPro" id="IPR001261">
    <property type="entry name" value="ArgE/DapE_CS"/>
</dbReference>
<evidence type="ECO:0000256" key="13">
    <source>
        <dbReference type="ARBA" id="ARBA00051301"/>
    </source>
</evidence>
<evidence type="ECO:0000256" key="12">
    <source>
        <dbReference type="ARBA" id="ARBA00023285"/>
    </source>
</evidence>
<accession>A0A545AZ72</accession>
<dbReference type="Pfam" id="PF01546">
    <property type="entry name" value="Peptidase_M20"/>
    <property type="match status" value="1"/>
</dbReference>
<keyword evidence="9" id="KW-0862">Zinc</keyword>
<evidence type="ECO:0000256" key="9">
    <source>
        <dbReference type="ARBA" id="ARBA00022833"/>
    </source>
</evidence>
<dbReference type="Gene3D" id="3.40.630.10">
    <property type="entry name" value="Zn peptidases"/>
    <property type="match status" value="1"/>
</dbReference>
<dbReference type="InterPro" id="IPR002933">
    <property type="entry name" value="Peptidase_M20"/>
</dbReference>
<comment type="subunit">
    <text evidence="4">Homodimer.</text>
</comment>
<dbReference type="GO" id="GO:0046872">
    <property type="term" value="F:metal ion binding"/>
    <property type="evidence" value="ECO:0007669"/>
    <property type="project" value="UniProtKB-KW"/>
</dbReference>
<dbReference type="GO" id="GO:0009014">
    <property type="term" value="F:succinyl-diaminopimelate desuccinylase activity"/>
    <property type="evidence" value="ECO:0007669"/>
    <property type="project" value="UniProtKB-UniRule"/>
</dbReference>
<dbReference type="Pfam" id="PF07687">
    <property type="entry name" value="M20_dimer"/>
    <property type="match status" value="1"/>
</dbReference>
<evidence type="ECO:0000256" key="7">
    <source>
        <dbReference type="ARBA" id="ARBA00022723"/>
    </source>
</evidence>
<comment type="cofactor">
    <cofactor evidence="1">
        <name>Co(2+)</name>
        <dbReference type="ChEBI" id="CHEBI:48828"/>
    </cofactor>
</comment>
<evidence type="ECO:0000256" key="1">
    <source>
        <dbReference type="ARBA" id="ARBA00001941"/>
    </source>
</evidence>
<keyword evidence="10" id="KW-0220">Diaminopimelate biosynthesis</keyword>
<dbReference type="InterPro" id="IPR036264">
    <property type="entry name" value="Bact_exopeptidase_dim_dom"/>
</dbReference>
<gene>
    <name evidence="16" type="ORF">FL583_04380</name>
</gene>
<dbReference type="InterPro" id="IPR010174">
    <property type="entry name" value="Succinyl-DAP_deSuclase_DapE"/>
</dbReference>
<dbReference type="FunFam" id="3.30.70.360:FF:000011">
    <property type="entry name" value="Succinyl-diaminopimelate desuccinylase"/>
    <property type="match status" value="1"/>
</dbReference>
<dbReference type="FunCoup" id="A0A545AZ72">
    <property type="interactions" value="99"/>
</dbReference>
<dbReference type="OrthoDB" id="7055905at2"/>
<keyword evidence="8 16" id="KW-0378">Hydrolase</keyword>
<evidence type="ECO:0000256" key="11">
    <source>
        <dbReference type="ARBA" id="ARBA00023154"/>
    </source>
</evidence>
<dbReference type="InterPro" id="IPR050072">
    <property type="entry name" value="Peptidase_M20A"/>
</dbReference>
<dbReference type="RefSeq" id="WP_142703141.1">
    <property type="nucleotide sequence ID" value="NZ_VIRS01000002.1"/>
</dbReference>
<dbReference type="InterPro" id="IPR011650">
    <property type="entry name" value="Peptidase_M20_dimer"/>
</dbReference>
<organism evidence="16 17">
    <name type="scientific">Cryptosporangium phraense</name>
    <dbReference type="NCBI Taxonomy" id="2593070"/>
    <lineage>
        <taxon>Bacteria</taxon>
        <taxon>Bacillati</taxon>
        <taxon>Actinomycetota</taxon>
        <taxon>Actinomycetes</taxon>
        <taxon>Cryptosporangiales</taxon>
        <taxon>Cryptosporangiaceae</taxon>
        <taxon>Cryptosporangium</taxon>
    </lineage>
</organism>
<dbReference type="GO" id="GO:0009089">
    <property type="term" value="P:lysine biosynthetic process via diaminopimelate"/>
    <property type="evidence" value="ECO:0007669"/>
    <property type="project" value="UniProtKB-UniRule"/>
</dbReference>
<keyword evidence="11" id="KW-0457">Lysine biosynthesis</keyword>
<evidence type="ECO:0000313" key="16">
    <source>
        <dbReference type="EMBL" id="TQS46623.1"/>
    </source>
</evidence>
<dbReference type="EMBL" id="VIRS01000002">
    <property type="protein sequence ID" value="TQS46623.1"/>
    <property type="molecule type" value="Genomic_DNA"/>
</dbReference>
<comment type="catalytic activity">
    <reaction evidence="13">
        <text>N-succinyl-(2S,6S)-2,6-diaminopimelate + H2O = (2S,6S)-2,6-diaminopimelate + succinate</text>
        <dbReference type="Rhea" id="RHEA:22608"/>
        <dbReference type="ChEBI" id="CHEBI:15377"/>
        <dbReference type="ChEBI" id="CHEBI:30031"/>
        <dbReference type="ChEBI" id="CHEBI:57609"/>
        <dbReference type="ChEBI" id="CHEBI:58087"/>
        <dbReference type="EC" id="3.5.1.18"/>
    </reaction>
</comment>
<proteinExistence type="predicted"/>
<evidence type="ECO:0000256" key="6">
    <source>
        <dbReference type="ARBA" id="ARBA00022605"/>
    </source>
</evidence>
<dbReference type="PANTHER" id="PTHR43808:SF31">
    <property type="entry name" value="N-ACETYL-L-CITRULLINE DEACETYLASE"/>
    <property type="match status" value="1"/>
</dbReference>
<keyword evidence="6" id="KW-0028">Amino-acid biosynthesis</keyword>
<evidence type="ECO:0000256" key="8">
    <source>
        <dbReference type="ARBA" id="ARBA00022801"/>
    </source>
</evidence>
<reference evidence="16 17" key="1">
    <citation type="submission" date="2019-07" db="EMBL/GenBank/DDBJ databases">
        <title>Cryptosporangium phraense sp. nov., isolated from plant litter.</title>
        <authorList>
            <person name="Suriyachadkun C."/>
        </authorList>
    </citation>
    <scope>NUCLEOTIDE SEQUENCE [LARGE SCALE GENOMIC DNA]</scope>
    <source>
        <strain evidence="16 17">A-T 5661</strain>
    </source>
</reference>
<dbReference type="PANTHER" id="PTHR43808">
    <property type="entry name" value="ACETYLORNITHINE DEACETYLASE"/>
    <property type="match status" value="1"/>
</dbReference>